<evidence type="ECO:0000256" key="2">
    <source>
        <dbReference type="ARBA" id="ARBA00006949"/>
    </source>
</evidence>
<evidence type="ECO:0000313" key="14">
    <source>
        <dbReference type="Proteomes" id="UP000233040"/>
    </source>
</evidence>
<dbReference type="PANTHER" id="PTHR48487:SF1">
    <property type="entry name" value="INTERLEUKIN-2"/>
    <property type="match status" value="1"/>
</dbReference>
<dbReference type="GO" id="GO:1900100">
    <property type="term" value="P:positive regulation of plasma cell differentiation"/>
    <property type="evidence" value="ECO:0007669"/>
    <property type="project" value="Ensembl"/>
</dbReference>
<dbReference type="Pfam" id="PF00715">
    <property type="entry name" value="IL2"/>
    <property type="match status" value="1"/>
</dbReference>
<dbReference type="GO" id="GO:0005615">
    <property type="term" value="C:extracellular space"/>
    <property type="evidence" value="ECO:0007669"/>
    <property type="project" value="UniProtKB-KW"/>
</dbReference>
<dbReference type="GO" id="GO:0032740">
    <property type="term" value="P:positive regulation of interleukin-17 production"/>
    <property type="evidence" value="ECO:0007669"/>
    <property type="project" value="Ensembl"/>
</dbReference>
<proteinExistence type="inferred from homology"/>
<dbReference type="FunFam" id="1.20.1250.10:FF:000025">
    <property type="entry name" value="Interleukin-2"/>
    <property type="match status" value="1"/>
</dbReference>
<evidence type="ECO:0000256" key="4">
    <source>
        <dbReference type="ARBA" id="ARBA00022514"/>
    </source>
</evidence>
<dbReference type="GeneTree" id="ENSGT00390000003555"/>
<keyword evidence="8 12" id="KW-0339">Growth factor</keyword>
<dbReference type="AlphaFoldDB" id="A0A2K5QJC8"/>
<keyword evidence="10 12" id="KW-1015">Disulfide bond</keyword>
<dbReference type="GO" id="GO:0002639">
    <property type="term" value="P:positive regulation of immunoglobulin production"/>
    <property type="evidence" value="ECO:0007669"/>
    <property type="project" value="Ensembl"/>
</dbReference>
<keyword evidence="7 12" id="KW-0391">Immunity</keyword>
<reference evidence="13" key="2">
    <citation type="submission" date="2025-09" db="UniProtKB">
        <authorList>
            <consortium name="Ensembl"/>
        </authorList>
    </citation>
    <scope>IDENTIFICATION</scope>
</reference>
<reference evidence="13" key="1">
    <citation type="submission" date="2025-08" db="UniProtKB">
        <authorList>
            <consortium name="Ensembl"/>
        </authorList>
    </citation>
    <scope>IDENTIFICATION</scope>
</reference>
<dbReference type="RefSeq" id="XP_017375806.1">
    <property type="nucleotide sequence ID" value="XM_017520317.2"/>
</dbReference>
<dbReference type="OMA" id="NGVNNYE"/>
<dbReference type="PRINTS" id="PR00265">
    <property type="entry name" value="INTERLEUKIN2"/>
</dbReference>
<dbReference type="CTD" id="3558"/>
<dbReference type="PROSITE" id="PS00424">
    <property type="entry name" value="INTERLEUKIN_2"/>
    <property type="match status" value="1"/>
</dbReference>
<dbReference type="GO" id="GO:0030890">
    <property type="term" value="P:positive regulation of B cell proliferation"/>
    <property type="evidence" value="ECO:0007669"/>
    <property type="project" value="Ensembl"/>
</dbReference>
<dbReference type="GO" id="GO:0002366">
    <property type="term" value="P:leukocyte activation involved in immune response"/>
    <property type="evidence" value="ECO:0007669"/>
    <property type="project" value="Ensembl"/>
</dbReference>
<dbReference type="GO" id="GO:0005134">
    <property type="term" value="F:interleukin-2 receptor binding"/>
    <property type="evidence" value="ECO:0007669"/>
    <property type="project" value="Ensembl"/>
</dbReference>
<dbReference type="InterPro" id="IPR030477">
    <property type="entry name" value="IL-2_CS"/>
</dbReference>
<accession>A0A2K5QJC8</accession>
<evidence type="ECO:0000256" key="8">
    <source>
        <dbReference type="ARBA" id="ARBA00023030"/>
    </source>
</evidence>
<organism evidence="13 14">
    <name type="scientific">Cebus imitator</name>
    <name type="common">Panamanian white-faced capuchin</name>
    <name type="synonym">Cebus capucinus imitator</name>
    <dbReference type="NCBI Taxonomy" id="2715852"/>
    <lineage>
        <taxon>Eukaryota</taxon>
        <taxon>Metazoa</taxon>
        <taxon>Chordata</taxon>
        <taxon>Craniata</taxon>
        <taxon>Vertebrata</taxon>
        <taxon>Euteleostomi</taxon>
        <taxon>Mammalia</taxon>
        <taxon>Eutheria</taxon>
        <taxon>Euarchontoglires</taxon>
        <taxon>Primates</taxon>
        <taxon>Haplorrhini</taxon>
        <taxon>Platyrrhini</taxon>
        <taxon>Cebidae</taxon>
        <taxon>Cebinae</taxon>
        <taxon>Cebus</taxon>
    </lineage>
</organism>
<dbReference type="PANTHER" id="PTHR48487">
    <property type="entry name" value="INTERLEUKIN-2"/>
    <property type="match status" value="1"/>
</dbReference>
<comment type="function">
    <text evidence="12">Cytokine produced by activated CD4-positive helper T-cells and to a lesser extend activated CD8-positive T-cells and natural killer (NK) cells that plays pivotal roles in the immune response and tolerance. Binds to a receptor complex composed of either the high-affinity trimeric IL-2R (IL2RA/CD25, IL2RB/CD122 and IL2RG/CD132) or the low-affinity dimeric IL-2R (IL2RB and IL2RG). Interaction with the receptor leads to oligomerization and conformation changes in the IL-2R subunits resulting in downstream signaling starting with phosphorylation of JAK1 and JAK3. In turn, JAK1 and JAK3 phosphorylate the receptor to form a docking site leading to the phosphorylation of several substrates including STAT5. This process leads to activation of several pathways including STAT, phosphoinositide-3-kinase/PI3K and mitogen-activated protein kinase/MAPK pathways. Functions as a T-cell growth factor and can increase NK-cell cytolytic activity as well. Promotes strong proliferation of activated B-cells and subsequently immunoglobulin production. Plays a pivotal role in regulating the adaptive immune system by controlling the survival and proliferation of regulatory T-cells, which are required for the maintenance of immune tolerance. Moreover, participates in the differentiation and homeostasis of effector T-cell subsets, including Th1, Th2, Th17 as well as memory CD8-positive T-cells.</text>
</comment>
<dbReference type="InterPro" id="IPR009079">
    <property type="entry name" value="4_helix_cytokine-like_core"/>
</dbReference>
<comment type="subcellular location">
    <subcellularLocation>
        <location evidence="1 12">Secreted</location>
    </subcellularLocation>
</comment>
<keyword evidence="9 12" id="KW-1064">Adaptive immunity</keyword>
<dbReference type="SUPFAM" id="SSF47266">
    <property type="entry name" value="4-helical cytokines"/>
    <property type="match status" value="1"/>
</dbReference>
<feature type="chain" id="PRO_5014211852" description="Interleukin-2" evidence="12">
    <location>
        <begin position="21"/>
        <end position="154"/>
    </location>
</feature>
<dbReference type="Gene3D" id="1.20.1250.10">
    <property type="match status" value="1"/>
</dbReference>
<dbReference type="GO" id="GO:0097696">
    <property type="term" value="P:cell surface receptor signaling pathway via STAT"/>
    <property type="evidence" value="ECO:0007669"/>
    <property type="project" value="Ensembl"/>
</dbReference>
<keyword evidence="4 12" id="KW-0202">Cytokine</keyword>
<dbReference type="SMART" id="SM00189">
    <property type="entry name" value="IL2"/>
    <property type="match status" value="1"/>
</dbReference>
<evidence type="ECO:0000313" key="13">
    <source>
        <dbReference type="Ensembl" id="ENSCCAP00000015998.1"/>
    </source>
</evidence>
<dbReference type="GO" id="GO:0002903">
    <property type="term" value="P:negative regulation of B cell apoptotic process"/>
    <property type="evidence" value="ECO:0007669"/>
    <property type="project" value="Ensembl"/>
</dbReference>
<evidence type="ECO:0000256" key="7">
    <source>
        <dbReference type="ARBA" id="ARBA00022859"/>
    </source>
</evidence>
<keyword evidence="6 12" id="KW-0732">Signal</keyword>
<feature type="signal peptide" evidence="12">
    <location>
        <begin position="1"/>
        <end position="20"/>
    </location>
</feature>
<dbReference type="InterPro" id="IPR000779">
    <property type="entry name" value="IL-2"/>
</dbReference>
<comment type="similarity">
    <text evidence="2 12">Belongs to the IL-2 family.</text>
</comment>
<keyword evidence="14" id="KW-1185">Reference proteome</keyword>
<dbReference type="GO" id="GO:0005125">
    <property type="term" value="F:cytokine activity"/>
    <property type="evidence" value="ECO:0007669"/>
    <property type="project" value="UniProtKB-KW"/>
</dbReference>
<dbReference type="GO" id="GO:0008083">
    <property type="term" value="F:growth factor activity"/>
    <property type="evidence" value="ECO:0007669"/>
    <property type="project" value="UniProtKB-KW"/>
</dbReference>
<evidence type="ECO:0000256" key="1">
    <source>
        <dbReference type="ARBA" id="ARBA00004613"/>
    </source>
</evidence>
<gene>
    <name evidence="12" type="primary">IL2</name>
</gene>
<dbReference type="GeneID" id="108297648"/>
<dbReference type="KEGG" id="cimi:108297648"/>
<evidence type="ECO:0000256" key="10">
    <source>
        <dbReference type="ARBA" id="ARBA00023157"/>
    </source>
</evidence>
<evidence type="ECO:0000256" key="3">
    <source>
        <dbReference type="ARBA" id="ARBA00019453"/>
    </source>
</evidence>
<evidence type="ECO:0000256" key="12">
    <source>
        <dbReference type="RuleBase" id="RU363134"/>
    </source>
</evidence>
<evidence type="ECO:0000256" key="9">
    <source>
        <dbReference type="ARBA" id="ARBA00023130"/>
    </source>
</evidence>
<sequence>MYRMQLLSCIALSLALISNSAPTSSSTKKTQLQLEHLLLDLQMLLNGINNYKNPKLTRMLTFKFYMPKKATELKHLQCLEEELKPLEEVLNLAQSKNFHLRDTRDIISNINVLVLELKGSETTFTCEYDDDTATIIEFLNGWITFCQSIISTLT</sequence>
<keyword evidence="5 12" id="KW-0964">Secreted</keyword>
<protein>
    <recommendedName>
        <fullName evidence="3 12">Interleukin-2</fullName>
        <shortName evidence="12">IL-2</shortName>
    </recommendedName>
</protein>
<evidence type="ECO:0000256" key="6">
    <source>
        <dbReference type="ARBA" id="ARBA00022729"/>
    </source>
</evidence>
<dbReference type="GO" id="GO:0038110">
    <property type="term" value="P:interleukin-2-mediated signaling pathway"/>
    <property type="evidence" value="ECO:0007669"/>
    <property type="project" value="Ensembl"/>
</dbReference>
<evidence type="ECO:0000256" key="5">
    <source>
        <dbReference type="ARBA" id="ARBA00022525"/>
    </source>
</evidence>
<name>A0A2K5QJC8_CEBIM</name>
<dbReference type="Ensembl" id="ENSCCAT00000033446.1">
    <property type="protein sequence ID" value="ENSCCAP00000015998.1"/>
    <property type="gene ID" value="ENSCCAG00000025790.1"/>
</dbReference>
<dbReference type="GO" id="GO:0002250">
    <property type="term" value="P:adaptive immune response"/>
    <property type="evidence" value="ECO:0007669"/>
    <property type="project" value="UniProtKB-KW"/>
</dbReference>
<dbReference type="STRING" id="9516.ENSCCAP00000015998"/>
<evidence type="ECO:0000256" key="11">
    <source>
        <dbReference type="ARBA" id="ARBA00023180"/>
    </source>
</evidence>
<keyword evidence="11" id="KW-0325">Glycoprotein</keyword>
<dbReference type="Proteomes" id="UP000233040">
    <property type="component" value="Unassembled WGS sequence"/>
</dbReference>
<dbReference type="GO" id="GO:0042104">
    <property type="term" value="P:positive regulation of activated T cell proliferation"/>
    <property type="evidence" value="ECO:0007669"/>
    <property type="project" value="Ensembl"/>
</dbReference>